<proteinExistence type="predicted"/>
<protein>
    <submittedName>
        <fullName evidence="1">Uncharacterized protein</fullName>
    </submittedName>
</protein>
<dbReference type="Proteomes" id="UP000019678">
    <property type="component" value="Unassembled WGS sequence"/>
</dbReference>
<dbReference type="AlphaFoldDB" id="A0A017T020"/>
<gene>
    <name evidence="1" type="ORF">CAP_7138</name>
</gene>
<keyword evidence="2" id="KW-1185">Reference proteome</keyword>
<evidence type="ECO:0000313" key="2">
    <source>
        <dbReference type="Proteomes" id="UP000019678"/>
    </source>
</evidence>
<dbReference type="EMBL" id="ASRX01000061">
    <property type="protein sequence ID" value="EYF02367.1"/>
    <property type="molecule type" value="Genomic_DNA"/>
</dbReference>
<evidence type="ECO:0000313" key="1">
    <source>
        <dbReference type="EMBL" id="EYF02367.1"/>
    </source>
</evidence>
<sequence>MRAECVHASAREVVALLRAMAAAVAADLDRSEEDIAFFEAESVKLAPLSTQLRTVHLAIEDHELGPAEVAQGQVEMGDEVLDRGVRAANTRTKLGLQGKSGLGANHAFGSRVDELVKMPLAAEPGAVLEAVKRLNEVPGFDDKVAIQGDLTRRAEQQKQFLKDRETGQKTLLQRKSEATRLVVESALALALASLRQRWSRGSRGSATT</sequence>
<name>A0A017T020_9BACT</name>
<accession>A0A017T020</accession>
<organism evidence="1 2">
    <name type="scientific">Chondromyces apiculatus DSM 436</name>
    <dbReference type="NCBI Taxonomy" id="1192034"/>
    <lineage>
        <taxon>Bacteria</taxon>
        <taxon>Pseudomonadati</taxon>
        <taxon>Myxococcota</taxon>
        <taxon>Polyangia</taxon>
        <taxon>Polyangiales</taxon>
        <taxon>Polyangiaceae</taxon>
        <taxon>Chondromyces</taxon>
    </lineage>
</organism>
<reference evidence="1 2" key="1">
    <citation type="submission" date="2013-05" db="EMBL/GenBank/DDBJ databases">
        <title>Genome assembly of Chondromyces apiculatus DSM 436.</title>
        <authorList>
            <person name="Sharma G."/>
            <person name="Khatri I."/>
            <person name="Kaur C."/>
            <person name="Mayilraj S."/>
            <person name="Subramanian S."/>
        </authorList>
    </citation>
    <scope>NUCLEOTIDE SEQUENCE [LARGE SCALE GENOMIC DNA]</scope>
    <source>
        <strain evidence="1 2">DSM 436</strain>
    </source>
</reference>
<dbReference type="STRING" id="1192034.CAP_7138"/>
<comment type="caution">
    <text evidence="1">The sequence shown here is derived from an EMBL/GenBank/DDBJ whole genome shotgun (WGS) entry which is preliminary data.</text>
</comment>